<evidence type="ECO:0000256" key="10">
    <source>
        <dbReference type="RuleBase" id="RU000556"/>
    </source>
</evidence>
<dbReference type="Proteomes" id="UP000824179">
    <property type="component" value="Unassembled WGS sequence"/>
</dbReference>
<dbReference type="GO" id="GO:0006354">
    <property type="term" value="P:DNA-templated transcription elongation"/>
    <property type="evidence" value="ECO:0007669"/>
    <property type="project" value="TreeGrafter"/>
</dbReference>
<evidence type="ECO:0000259" key="12">
    <source>
        <dbReference type="Pfam" id="PF01272"/>
    </source>
</evidence>
<comment type="caution">
    <text evidence="14">The sequence shown here is derived from an EMBL/GenBank/DDBJ whole genome shotgun (WGS) entry which is preliminary data.</text>
</comment>
<protein>
    <recommendedName>
        <fullName evidence="2 9">Transcription elongation factor GreA</fullName>
    </recommendedName>
    <alternativeName>
        <fullName evidence="8 9">Transcript cleavage factor GreA</fullName>
    </alternativeName>
</protein>
<dbReference type="PANTHER" id="PTHR30437">
    <property type="entry name" value="TRANSCRIPTION ELONGATION FACTOR GREA"/>
    <property type="match status" value="1"/>
</dbReference>
<evidence type="ECO:0000256" key="11">
    <source>
        <dbReference type="SAM" id="MobiDB-lite"/>
    </source>
</evidence>
<evidence type="ECO:0000256" key="3">
    <source>
        <dbReference type="ARBA" id="ARBA00023015"/>
    </source>
</evidence>
<dbReference type="GO" id="GO:0003677">
    <property type="term" value="F:DNA binding"/>
    <property type="evidence" value="ECO:0007669"/>
    <property type="project" value="UniProtKB-UniRule"/>
</dbReference>
<dbReference type="InterPro" id="IPR001437">
    <property type="entry name" value="Tscrpt_elong_fac_GreA/B_C"/>
</dbReference>
<dbReference type="InterPro" id="IPR036953">
    <property type="entry name" value="GreA/GreB_C_sf"/>
</dbReference>
<evidence type="ECO:0000256" key="5">
    <source>
        <dbReference type="ARBA" id="ARBA00023125"/>
    </source>
</evidence>
<keyword evidence="5 9" id="KW-0238">DNA-binding</keyword>
<dbReference type="InterPro" id="IPR036805">
    <property type="entry name" value="Tscrpt_elong_fac_GreA/B_N_sf"/>
</dbReference>
<feature type="domain" description="Transcription elongation factor GreA/GreB C-terminal" evidence="12">
    <location>
        <begin position="84"/>
        <end position="156"/>
    </location>
</feature>
<proteinExistence type="inferred from homology"/>
<keyword evidence="14" id="KW-0648">Protein biosynthesis</keyword>
<organism evidence="14 15">
    <name type="scientific">Candidatus Coproplasma stercoripullorum</name>
    <dbReference type="NCBI Taxonomy" id="2840751"/>
    <lineage>
        <taxon>Bacteria</taxon>
        <taxon>Bacillati</taxon>
        <taxon>Bacillota</taxon>
        <taxon>Clostridia</taxon>
        <taxon>Eubacteriales</taxon>
        <taxon>Candidatus Coproplasma</taxon>
    </lineage>
</organism>
<dbReference type="Pfam" id="PF01272">
    <property type="entry name" value="GreA_GreB"/>
    <property type="match status" value="1"/>
</dbReference>
<dbReference type="SUPFAM" id="SSF54534">
    <property type="entry name" value="FKBP-like"/>
    <property type="match status" value="1"/>
</dbReference>
<evidence type="ECO:0000256" key="8">
    <source>
        <dbReference type="ARBA" id="ARBA00030776"/>
    </source>
</evidence>
<evidence type="ECO:0000256" key="1">
    <source>
        <dbReference type="ARBA" id="ARBA00008213"/>
    </source>
</evidence>
<dbReference type="InterPro" id="IPR028624">
    <property type="entry name" value="Tscrpt_elong_fac_GreA/B"/>
</dbReference>
<feature type="domain" description="Transcription elongation factor GreA/GreB N-terminal" evidence="13">
    <location>
        <begin position="8"/>
        <end position="76"/>
    </location>
</feature>
<accession>A0A9D1DB38</accession>
<dbReference type="HAMAP" id="MF_00105">
    <property type="entry name" value="GreA_GreB"/>
    <property type="match status" value="1"/>
</dbReference>
<evidence type="ECO:0000256" key="4">
    <source>
        <dbReference type="ARBA" id="ARBA00023054"/>
    </source>
</evidence>
<reference evidence="14" key="2">
    <citation type="journal article" date="2021" name="PeerJ">
        <title>Extensive microbial diversity within the chicken gut microbiome revealed by metagenomics and culture.</title>
        <authorList>
            <person name="Gilroy R."/>
            <person name="Ravi A."/>
            <person name="Getino M."/>
            <person name="Pursley I."/>
            <person name="Horton D.L."/>
            <person name="Alikhan N.F."/>
            <person name="Baker D."/>
            <person name="Gharbi K."/>
            <person name="Hall N."/>
            <person name="Watson M."/>
            <person name="Adriaenssens E.M."/>
            <person name="Foster-Nyarko E."/>
            <person name="Jarju S."/>
            <person name="Secka A."/>
            <person name="Antonio M."/>
            <person name="Oren A."/>
            <person name="Chaudhuri R.R."/>
            <person name="La Ragione R."/>
            <person name="Hildebrand F."/>
            <person name="Pallen M.J."/>
        </authorList>
    </citation>
    <scope>NUCLEOTIDE SEQUENCE</scope>
    <source>
        <strain evidence="14">ChiW25-3613</strain>
    </source>
</reference>
<dbReference type="InterPro" id="IPR023459">
    <property type="entry name" value="Tscrpt_elong_fac_GreA/B_fam"/>
</dbReference>
<feature type="compositionally biased region" description="Basic and acidic residues" evidence="11">
    <location>
        <begin position="51"/>
        <end position="61"/>
    </location>
</feature>
<comment type="similarity">
    <text evidence="1 9 10">Belongs to the GreA/GreB family.</text>
</comment>
<keyword evidence="14" id="KW-0251">Elongation factor</keyword>
<evidence type="ECO:0000256" key="7">
    <source>
        <dbReference type="ARBA" id="ARBA00024916"/>
    </source>
</evidence>
<evidence type="ECO:0000259" key="13">
    <source>
        <dbReference type="Pfam" id="PF03449"/>
    </source>
</evidence>
<dbReference type="Gene3D" id="1.10.287.180">
    <property type="entry name" value="Transcription elongation factor, GreA/GreB, N-terminal domain"/>
    <property type="match status" value="1"/>
</dbReference>
<keyword evidence="4" id="KW-0175">Coiled coil</keyword>
<dbReference type="InterPro" id="IPR018151">
    <property type="entry name" value="TF_GreA/GreB_CS"/>
</dbReference>
<gene>
    <name evidence="9 14" type="primary">greA</name>
    <name evidence="14" type="ORF">IAB90_03920</name>
</gene>
<evidence type="ECO:0000256" key="9">
    <source>
        <dbReference type="HAMAP-Rule" id="MF_00105"/>
    </source>
</evidence>
<dbReference type="EMBL" id="DVHB01000069">
    <property type="protein sequence ID" value="HIR39511.1"/>
    <property type="molecule type" value="Genomic_DNA"/>
</dbReference>
<dbReference type="GO" id="GO:0070063">
    <property type="term" value="F:RNA polymerase binding"/>
    <property type="evidence" value="ECO:0007669"/>
    <property type="project" value="InterPro"/>
</dbReference>
<dbReference type="NCBIfam" id="TIGR01462">
    <property type="entry name" value="greA"/>
    <property type="match status" value="1"/>
</dbReference>
<dbReference type="GO" id="GO:0003746">
    <property type="term" value="F:translation elongation factor activity"/>
    <property type="evidence" value="ECO:0007669"/>
    <property type="project" value="UniProtKB-KW"/>
</dbReference>
<dbReference type="PROSITE" id="PS00829">
    <property type="entry name" value="GREAB_1"/>
    <property type="match status" value="1"/>
</dbReference>
<keyword evidence="3 9" id="KW-0805">Transcription regulation</keyword>
<dbReference type="Gene3D" id="3.10.50.30">
    <property type="entry name" value="Transcription elongation factor, GreA/GreB, C-terminal domain"/>
    <property type="match status" value="1"/>
</dbReference>
<dbReference type="InterPro" id="IPR006359">
    <property type="entry name" value="Tscrpt_elong_fac_GreA"/>
</dbReference>
<reference evidence="14" key="1">
    <citation type="submission" date="2020-10" db="EMBL/GenBank/DDBJ databases">
        <authorList>
            <person name="Gilroy R."/>
        </authorList>
    </citation>
    <scope>NUCLEOTIDE SEQUENCE</scope>
    <source>
        <strain evidence="14">ChiW25-3613</strain>
    </source>
</reference>
<comment type="function">
    <text evidence="7 9 10">Necessary for efficient RNA polymerase transcription elongation past template-encoded arresting sites. The arresting sites in DNA have the property of trapping a certain fraction of elongating RNA polymerases that pass through, resulting in locked ternary complexes. Cleavage of the nascent transcript by cleavage factors such as GreA or GreB allows the resumption of elongation from the new 3'terminus. GreA releases sequences of 2 to 3 nucleotides.</text>
</comment>
<dbReference type="Pfam" id="PF03449">
    <property type="entry name" value="GreA_GreB_N"/>
    <property type="match status" value="1"/>
</dbReference>
<name>A0A9D1DB38_9FIRM</name>
<dbReference type="SUPFAM" id="SSF46557">
    <property type="entry name" value="GreA transcript cleavage protein, N-terminal domain"/>
    <property type="match status" value="1"/>
</dbReference>
<dbReference type="AlphaFoldDB" id="A0A9D1DB38"/>
<dbReference type="PIRSF" id="PIRSF006092">
    <property type="entry name" value="GreA_GreB"/>
    <property type="match status" value="1"/>
</dbReference>
<dbReference type="GO" id="GO:0032784">
    <property type="term" value="P:regulation of DNA-templated transcription elongation"/>
    <property type="evidence" value="ECO:0007669"/>
    <property type="project" value="UniProtKB-UniRule"/>
</dbReference>
<dbReference type="FunFam" id="1.10.287.180:FF:000001">
    <property type="entry name" value="Transcription elongation factor GreA"/>
    <property type="match status" value="1"/>
</dbReference>
<sequence>MADQVFEMTQKNYDDLKKELDYLVKEKRPEIIERIAEARSHGDLSENAEYDAAREEQRSNEGKIAELEYQIKNAVIIAEVTDNSYVHLDSKVTVEDEEFGDKETYTITSVTDVDVMANRISSESPVGAALMRHKTGDVVTVSCPDGSSYKLKIVAIA</sequence>
<evidence type="ECO:0000313" key="15">
    <source>
        <dbReference type="Proteomes" id="UP000824179"/>
    </source>
</evidence>
<evidence type="ECO:0000256" key="2">
    <source>
        <dbReference type="ARBA" id="ARBA00013729"/>
    </source>
</evidence>
<dbReference type="PANTHER" id="PTHR30437:SF4">
    <property type="entry name" value="TRANSCRIPTION ELONGATION FACTOR GREA"/>
    <property type="match status" value="1"/>
</dbReference>
<keyword evidence="6 9" id="KW-0804">Transcription</keyword>
<evidence type="ECO:0000313" key="14">
    <source>
        <dbReference type="EMBL" id="HIR39511.1"/>
    </source>
</evidence>
<evidence type="ECO:0000256" key="6">
    <source>
        <dbReference type="ARBA" id="ARBA00023163"/>
    </source>
</evidence>
<feature type="region of interest" description="Disordered" evidence="11">
    <location>
        <begin position="42"/>
        <end position="61"/>
    </location>
</feature>
<dbReference type="InterPro" id="IPR022691">
    <property type="entry name" value="Tscrpt_elong_fac_GreA/B_N"/>
</dbReference>
<dbReference type="NCBIfam" id="NF001263">
    <property type="entry name" value="PRK00226.1-4"/>
    <property type="match status" value="1"/>
</dbReference>